<dbReference type="InterPro" id="IPR011442">
    <property type="entry name" value="TAF6_C"/>
</dbReference>
<gene>
    <name evidence="8" type="ORF">SARC_12308</name>
</gene>
<organism evidence="8 9">
    <name type="scientific">Sphaeroforma arctica JP610</name>
    <dbReference type="NCBI Taxonomy" id="667725"/>
    <lineage>
        <taxon>Eukaryota</taxon>
        <taxon>Ichthyosporea</taxon>
        <taxon>Ichthyophonida</taxon>
        <taxon>Sphaeroforma</taxon>
    </lineage>
</organism>
<dbReference type="AlphaFoldDB" id="A0A0L0FEJ2"/>
<evidence type="ECO:0000256" key="3">
    <source>
        <dbReference type="ARBA" id="ARBA00023015"/>
    </source>
</evidence>
<keyword evidence="9" id="KW-1185">Reference proteome</keyword>
<dbReference type="GO" id="GO:0016251">
    <property type="term" value="F:RNA polymerase II general transcription initiation factor activity"/>
    <property type="evidence" value="ECO:0007669"/>
    <property type="project" value="InterPro"/>
</dbReference>
<feature type="transmembrane region" description="Helical" evidence="6">
    <location>
        <begin position="351"/>
        <end position="374"/>
    </location>
</feature>
<keyword evidence="5" id="KW-0539">Nucleus</keyword>
<dbReference type="PANTHER" id="PTHR10221:SF22">
    <property type="entry name" value="TAF6-LIKE RNA POLYMERASE II P300_CBP-ASSOCIATED FACTOR-ASSOCIATED FACTOR 65 KDA SUBUNIT 6L"/>
    <property type="match status" value="1"/>
</dbReference>
<reference evidence="8 9" key="1">
    <citation type="submission" date="2011-02" db="EMBL/GenBank/DDBJ databases">
        <title>The Genome Sequence of Sphaeroforma arctica JP610.</title>
        <authorList>
            <consortium name="The Broad Institute Genome Sequencing Platform"/>
            <person name="Russ C."/>
            <person name="Cuomo C."/>
            <person name="Young S.K."/>
            <person name="Zeng Q."/>
            <person name="Gargeya S."/>
            <person name="Alvarado L."/>
            <person name="Berlin A."/>
            <person name="Chapman S.B."/>
            <person name="Chen Z."/>
            <person name="Freedman E."/>
            <person name="Gellesch M."/>
            <person name="Goldberg J."/>
            <person name="Griggs A."/>
            <person name="Gujja S."/>
            <person name="Heilman E."/>
            <person name="Heiman D."/>
            <person name="Howarth C."/>
            <person name="Mehta T."/>
            <person name="Neiman D."/>
            <person name="Pearson M."/>
            <person name="Roberts A."/>
            <person name="Saif S."/>
            <person name="Shea T."/>
            <person name="Shenoy N."/>
            <person name="Sisk P."/>
            <person name="Stolte C."/>
            <person name="Sykes S."/>
            <person name="White J."/>
            <person name="Yandava C."/>
            <person name="Burger G."/>
            <person name="Gray M.W."/>
            <person name="Holland P.W.H."/>
            <person name="King N."/>
            <person name="Lang F.B.F."/>
            <person name="Roger A.J."/>
            <person name="Ruiz-Trillo I."/>
            <person name="Haas B."/>
            <person name="Nusbaum C."/>
            <person name="Birren B."/>
        </authorList>
    </citation>
    <scope>NUCLEOTIDE SEQUENCE [LARGE SCALE GENOMIC DNA]</scope>
    <source>
        <strain evidence="8 9">JP610</strain>
    </source>
</reference>
<dbReference type="GO" id="GO:0003713">
    <property type="term" value="F:transcription coactivator activity"/>
    <property type="evidence" value="ECO:0007669"/>
    <property type="project" value="TreeGrafter"/>
</dbReference>
<dbReference type="GO" id="GO:0051123">
    <property type="term" value="P:RNA polymerase II preinitiation complex assembly"/>
    <property type="evidence" value="ECO:0007669"/>
    <property type="project" value="TreeGrafter"/>
</dbReference>
<sequence>PLLGHNFPKAQNACRVIGSSENLFFYENTPIPLTKLGRLALVARVPNDVTYEVHWLAIEGKSPAVQQEKAPAVFSIETVNPSHAPRVDLEPEQLAYLEDIKKSLLDGDQQRVRTALDCLSSDRIIEPLVPFFIDFVMDLFEEHCKNLKSLTAAVRLLLGLMKNKHVAVQPYIATLLPRVMSCVLKRSLPPGGKRAHNSSVPLQAHVYAPPAEDGVVVNDWQLRGLTALLIPLMCDRWEDTKTSLKSRVTKLYVKGLLETDKTFGSNFGAILGLAALGNESIAAHLLPNLKTYSQLLEATLSRGAKDTVKTREAEMIRKLLHSVLGTFFNTWSTSKTSTVTSVSLSRSQADALGTFAAILLPFINSLNIEALSFADMDRRTSKKRKKEKHFKK</sequence>
<dbReference type="GO" id="GO:0000124">
    <property type="term" value="C:SAGA complex"/>
    <property type="evidence" value="ECO:0007669"/>
    <property type="project" value="InterPro"/>
</dbReference>
<keyword evidence="4" id="KW-0804">Transcription</keyword>
<dbReference type="InterPro" id="IPR046344">
    <property type="entry name" value="TAF6_C_sf"/>
</dbReference>
<dbReference type="STRING" id="667725.A0A0L0FEJ2"/>
<dbReference type="GO" id="GO:0005669">
    <property type="term" value="C:transcription factor TFIID complex"/>
    <property type="evidence" value="ECO:0007669"/>
    <property type="project" value="InterPro"/>
</dbReference>
<protein>
    <recommendedName>
        <fullName evidence="7">TAF6 C-terminal HEAT repeat domain-containing protein</fullName>
    </recommendedName>
</protein>
<dbReference type="OrthoDB" id="361039at2759"/>
<dbReference type="Proteomes" id="UP000054560">
    <property type="component" value="Unassembled WGS sequence"/>
</dbReference>
<evidence type="ECO:0000259" key="7">
    <source>
        <dbReference type="Pfam" id="PF07571"/>
    </source>
</evidence>
<dbReference type="EMBL" id="KQ243808">
    <property type="protein sequence ID" value="KNC75160.1"/>
    <property type="molecule type" value="Genomic_DNA"/>
</dbReference>
<dbReference type="GO" id="GO:0046695">
    <property type="term" value="C:SLIK (SAGA-like) complex"/>
    <property type="evidence" value="ECO:0007669"/>
    <property type="project" value="InterPro"/>
</dbReference>
<evidence type="ECO:0000256" key="6">
    <source>
        <dbReference type="SAM" id="Phobius"/>
    </source>
</evidence>
<evidence type="ECO:0000313" key="9">
    <source>
        <dbReference type="Proteomes" id="UP000054560"/>
    </source>
</evidence>
<evidence type="ECO:0000256" key="4">
    <source>
        <dbReference type="ARBA" id="ARBA00023163"/>
    </source>
</evidence>
<evidence type="ECO:0000256" key="5">
    <source>
        <dbReference type="ARBA" id="ARBA00023242"/>
    </source>
</evidence>
<comment type="similarity">
    <text evidence="2">Belongs to the TAF6 family.</text>
</comment>
<evidence type="ECO:0000256" key="1">
    <source>
        <dbReference type="ARBA" id="ARBA00004123"/>
    </source>
</evidence>
<name>A0A0L0FEJ2_9EUKA</name>
<dbReference type="eggNOG" id="KOG2549">
    <property type="taxonomic scope" value="Eukaryota"/>
</dbReference>
<keyword evidence="6" id="KW-1133">Transmembrane helix</keyword>
<feature type="domain" description="TAF6 C-terminal HEAT repeat" evidence="7">
    <location>
        <begin position="89"/>
        <end position="290"/>
    </location>
</feature>
<dbReference type="PANTHER" id="PTHR10221">
    <property type="entry name" value="TRANSCRIPTION INITIATION FACTOR TFIID SUBUNIT 6"/>
    <property type="match status" value="1"/>
</dbReference>
<evidence type="ECO:0000313" key="8">
    <source>
        <dbReference type="EMBL" id="KNC75160.1"/>
    </source>
</evidence>
<proteinExistence type="inferred from homology"/>
<dbReference type="RefSeq" id="XP_014149062.1">
    <property type="nucleotide sequence ID" value="XM_014293587.1"/>
</dbReference>
<feature type="non-terminal residue" evidence="8">
    <location>
        <position position="1"/>
    </location>
</feature>
<dbReference type="InterPro" id="IPR037796">
    <property type="entry name" value="TAF6"/>
</dbReference>
<dbReference type="GeneID" id="25912812"/>
<dbReference type="Gene3D" id="1.25.40.770">
    <property type="entry name" value="TAF6, C-terminal HEAT repeat domain"/>
    <property type="match status" value="1"/>
</dbReference>
<keyword evidence="6" id="KW-0472">Membrane</keyword>
<accession>A0A0L0FEJ2</accession>
<keyword evidence="3" id="KW-0805">Transcription regulation</keyword>
<dbReference type="CDD" id="cd08050">
    <property type="entry name" value="TAF6C"/>
    <property type="match status" value="1"/>
</dbReference>
<keyword evidence="6" id="KW-0812">Transmembrane</keyword>
<evidence type="ECO:0000256" key="2">
    <source>
        <dbReference type="ARBA" id="ARBA00007688"/>
    </source>
</evidence>
<comment type="subcellular location">
    <subcellularLocation>
        <location evidence="1">Nucleus</location>
    </subcellularLocation>
</comment>
<dbReference type="Pfam" id="PF07571">
    <property type="entry name" value="TAF6_C"/>
    <property type="match status" value="1"/>
</dbReference>